<protein>
    <submittedName>
        <fullName evidence="1">Uncharacterized protein</fullName>
    </submittedName>
</protein>
<evidence type="ECO:0000313" key="2">
    <source>
        <dbReference type="Proteomes" id="UP000886595"/>
    </source>
</evidence>
<gene>
    <name evidence="1" type="ORF">Bca52824_002050</name>
</gene>
<dbReference type="OrthoDB" id="203237at2759"/>
<organism evidence="1 2">
    <name type="scientific">Brassica carinata</name>
    <name type="common">Ethiopian mustard</name>
    <name type="synonym">Abyssinian cabbage</name>
    <dbReference type="NCBI Taxonomy" id="52824"/>
    <lineage>
        <taxon>Eukaryota</taxon>
        <taxon>Viridiplantae</taxon>
        <taxon>Streptophyta</taxon>
        <taxon>Embryophyta</taxon>
        <taxon>Tracheophyta</taxon>
        <taxon>Spermatophyta</taxon>
        <taxon>Magnoliopsida</taxon>
        <taxon>eudicotyledons</taxon>
        <taxon>Gunneridae</taxon>
        <taxon>Pentapetalae</taxon>
        <taxon>rosids</taxon>
        <taxon>malvids</taxon>
        <taxon>Brassicales</taxon>
        <taxon>Brassicaceae</taxon>
        <taxon>Brassiceae</taxon>
        <taxon>Brassica</taxon>
    </lineage>
</organism>
<dbReference type="AlphaFoldDB" id="A0A8X7WLB5"/>
<dbReference type="EMBL" id="JAAMPC010000001">
    <property type="protein sequence ID" value="KAG2330870.1"/>
    <property type="molecule type" value="Genomic_DNA"/>
</dbReference>
<reference evidence="1 2" key="1">
    <citation type="submission" date="2020-02" db="EMBL/GenBank/DDBJ databases">
        <authorList>
            <person name="Ma Q."/>
            <person name="Huang Y."/>
            <person name="Song X."/>
            <person name="Pei D."/>
        </authorList>
    </citation>
    <scope>NUCLEOTIDE SEQUENCE [LARGE SCALE GENOMIC DNA]</scope>
    <source>
        <strain evidence="1">Sxm20200214</strain>
        <tissue evidence="1">Leaf</tissue>
    </source>
</reference>
<name>A0A8X7WLB5_BRACI</name>
<sequence length="91" mass="10399">MNESYLIGELPIDITNQSDLKKLIEKLFMSNGFQVKIVSYGEIAATLVVVLPSQANHDTVMFIAQQLRFSDDQMETWRKEEDGDKQGFTEL</sequence>
<keyword evidence="2" id="KW-1185">Reference proteome</keyword>
<comment type="caution">
    <text evidence="1">The sequence shown here is derived from an EMBL/GenBank/DDBJ whole genome shotgun (WGS) entry which is preliminary data.</text>
</comment>
<dbReference type="Proteomes" id="UP000886595">
    <property type="component" value="Unassembled WGS sequence"/>
</dbReference>
<evidence type="ECO:0000313" key="1">
    <source>
        <dbReference type="EMBL" id="KAG2330870.1"/>
    </source>
</evidence>
<accession>A0A8X7WLB5</accession>
<proteinExistence type="predicted"/>